<dbReference type="EMBL" id="ACEO02000008">
    <property type="protein sequence ID" value="EFC51716.1"/>
    <property type="molecule type" value="Genomic_DNA"/>
</dbReference>
<name>A0A9W5IQZ2_NEISU</name>
<dbReference type="AlphaFoldDB" id="A0A9W5IQZ2"/>
<dbReference type="Proteomes" id="UP000004621">
    <property type="component" value="Unassembled WGS sequence"/>
</dbReference>
<dbReference type="EMBL" id="ACEO02000005">
    <property type="protein sequence ID" value="EFC52139.1"/>
    <property type="molecule type" value="Genomic_DNA"/>
</dbReference>
<sequence length="72" mass="8165">MSICFYTITPQPEQNPVAYIIRIFSDKNGYSKLIKTRAFPVTNPQNPKATEETASLYGELCVTDFMNQEDNA</sequence>
<proteinExistence type="predicted"/>
<dbReference type="RefSeq" id="WP_004519880.1">
    <property type="nucleotide sequence ID" value="NZ_ACEO02000008.1"/>
</dbReference>
<protein>
    <submittedName>
        <fullName evidence="2">Uncharacterized protein</fullName>
    </submittedName>
</protein>
<organism evidence="2 3">
    <name type="scientific">Neisseria subflava NJ9703</name>
    <dbReference type="NCBI Taxonomy" id="546268"/>
    <lineage>
        <taxon>Bacteria</taxon>
        <taxon>Pseudomonadati</taxon>
        <taxon>Pseudomonadota</taxon>
        <taxon>Betaproteobacteria</taxon>
        <taxon>Neisseriales</taxon>
        <taxon>Neisseriaceae</taxon>
        <taxon>Neisseria</taxon>
    </lineage>
</organism>
<evidence type="ECO:0000313" key="2">
    <source>
        <dbReference type="EMBL" id="EFC52139.1"/>
    </source>
</evidence>
<comment type="caution">
    <text evidence="2">The sequence shown here is derived from an EMBL/GenBank/DDBJ whole genome shotgun (WGS) entry which is preliminary data.</text>
</comment>
<accession>A0A9W5IQZ2</accession>
<evidence type="ECO:0000313" key="1">
    <source>
        <dbReference type="EMBL" id="EFC51716.1"/>
    </source>
</evidence>
<gene>
    <name evidence="2" type="ORF">NEISUBOT_04238</name>
    <name evidence="1" type="ORF">NEISUBOT_04707</name>
</gene>
<reference evidence="2 3" key="1">
    <citation type="submission" date="2010-01" db="EMBL/GenBank/DDBJ databases">
        <authorList>
            <person name="Weinstock G."/>
            <person name="Sodergren E."/>
            <person name="Clifton S."/>
            <person name="Fulton L."/>
            <person name="Fulton B."/>
            <person name="Courtney L."/>
            <person name="Fronick C."/>
            <person name="Harrison M."/>
            <person name="Strong C."/>
            <person name="Farmer C."/>
            <person name="Delahaunty K."/>
            <person name="Markovic C."/>
            <person name="Hall O."/>
            <person name="Minx P."/>
            <person name="Tomlinson C."/>
            <person name="Mitreva M."/>
            <person name="Nelson J."/>
            <person name="Hou S."/>
            <person name="Wollam A."/>
            <person name="Pepin K.H."/>
            <person name="Johnson M."/>
            <person name="Bhonagiri V."/>
            <person name="Nash W.E."/>
            <person name="Warren W."/>
            <person name="Chinwalla A."/>
            <person name="Mardis E.R."/>
            <person name="Wilson R.K."/>
        </authorList>
    </citation>
    <scope>NUCLEOTIDE SEQUENCE [LARGE SCALE GENOMIC DNA]</scope>
    <source>
        <strain evidence="2 3">NJ9703</strain>
    </source>
</reference>
<evidence type="ECO:0000313" key="3">
    <source>
        <dbReference type="Proteomes" id="UP000004621"/>
    </source>
</evidence>